<sequence>MANNHTPSPIPRDSMQEEEQLMEMLSRLNQLHLQLRQLRSTLPRMLAPLMNKQPSPQAAFAAYMQSVNSTTKEVAGFREAVRGLQSDGIFARASASQQANPKGIKPWRAQNDPDWANPDPKRRRIS</sequence>
<protein>
    <submittedName>
        <fullName evidence="2">Uncharacterized protein</fullName>
    </submittedName>
</protein>
<feature type="region of interest" description="Disordered" evidence="1">
    <location>
        <begin position="92"/>
        <end position="126"/>
    </location>
</feature>
<gene>
    <name evidence="2" type="ORF">C8A03DRAFT_46397</name>
</gene>
<dbReference type="EMBL" id="MU860263">
    <property type="protein sequence ID" value="KAK4235493.1"/>
    <property type="molecule type" value="Genomic_DNA"/>
</dbReference>
<name>A0AAN7C6U6_9PEZI</name>
<keyword evidence="3" id="KW-1185">Reference proteome</keyword>
<accession>A0AAN7C6U6</accession>
<reference evidence="2" key="1">
    <citation type="journal article" date="2023" name="Mol. Phylogenet. Evol.">
        <title>Genome-scale phylogeny and comparative genomics of the fungal order Sordariales.</title>
        <authorList>
            <person name="Hensen N."/>
            <person name="Bonometti L."/>
            <person name="Westerberg I."/>
            <person name="Brannstrom I.O."/>
            <person name="Guillou S."/>
            <person name="Cros-Aarteil S."/>
            <person name="Calhoun S."/>
            <person name="Haridas S."/>
            <person name="Kuo A."/>
            <person name="Mondo S."/>
            <person name="Pangilinan J."/>
            <person name="Riley R."/>
            <person name="LaButti K."/>
            <person name="Andreopoulos B."/>
            <person name="Lipzen A."/>
            <person name="Chen C."/>
            <person name="Yan M."/>
            <person name="Daum C."/>
            <person name="Ng V."/>
            <person name="Clum A."/>
            <person name="Steindorff A."/>
            <person name="Ohm R.A."/>
            <person name="Martin F."/>
            <person name="Silar P."/>
            <person name="Natvig D.O."/>
            <person name="Lalanne C."/>
            <person name="Gautier V."/>
            <person name="Ament-Velasquez S.L."/>
            <person name="Kruys A."/>
            <person name="Hutchinson M.I."/>
            <person name="Powell A.J."/>
            <person name="Barry K."/>
            <person name="Miller A.N."/>
            <person name="Grigoriev I.V."/>
            <person name="Debuchy R."/>
            <person name="Gladieux P."/>
            <person name="Hiltunen Thoren M."/>
            <person name="Johannesson H."/>
        </authorList>
    </citation>
    <scope>NUCLEOTIDE SEQUENCE</scope>
    <source>
        <strain evidence="2">CBS 532.94</strain>
    </source>
</reference>
<dbReference type="AlphaFoldDB" id="A0AAN7C6U6"/>
<evidence type="ECO:0000313" key="3">
    <source>
        <dbReference type="Proteomes" id="UP001303760"/>
    </source>
</evidence>
<comment type="caution">
    <text evidence="2">The sequence shown here is derived from an EMBL/GenBank/DDBJ whole genome shotgun (WGS) entry which is preliminary data.</text>
</comment>
<proteinExistence type="predicted"/>
<dbReference type="Proteomes" id="UP001303760">
    <property type="component" value="Unassembled WGS sequence"/>
</dbReference>
<organism evidence="2 3">
    <name type="scientific">Achaetomium macrosporum</name>
    <dbReference type="NCBI Taxonomy" id="79813"/>
    <lineage>
        <taxon>Eukaryota</taxon>
        <taxon>Fungi</taxon>
        <taxon>Dikarya</taxon>
        <taxon>Ascomycota</taxon>
        <taxon>Pezizomycotina</taxon>
        <taxon>Sordariomycetes</taxon>
        <taxon>Sordariomycetidae</taxon>
        <taxon>Sordariales</taxon>
        <taxon>Chaetomiaceae</taxon>
        <taxon>Achaetomium</taxon>
    </lineage>
</organism>
<evidence type="ECO:0000313" key="2">
    <source>
        <dbReference type="EMBL" id="KAK4235493.1"/>
    </source>
</evidence>
<reference evidence="2" key="2">
    <citation type="submission" date="2023-05" db="EMBL/GenBank/DDBJ databases">
        <authorList>
            <consortium name="Lawrence Berkeley National Laboratory"/>
            <person name="Steindorff A."/>
            <person name="Hensen N."/>
            <person name="Bonometti L."/>
            <person name="Westerberg I."/>
            <person name="Brannstrom I.O."/>
            <person name="Guillou S."/>
            <person name="Cros-Aarteil S."/>
            <person name="Calhoun S."/>
            <person name="Haridas S."/>
            <person name="Kuo A."/>
            <person name="Mondo S."/>
            <person name="Pangilinan J."/>
            <person name="Riley R."/>
            <person name="Labutti K."/>
            <person name="Andreopoulos B."/>
            <person name="Lipzen A."/>
            <person name="Chen C."/>
            <person name="Yanf M."/>
            <person name="Daum C."/>
            <person name="Ng V."/>
            <person name="Clum A."/>
            <person name="Ohm R."/>
            <person name="Martin F."/>
            <person name="Silar P."/>
            <person name="Natvig D."/>
            <person name="Lalanne C."/>
            <person name="Gautier V."/>
            <person name="Ament-Velasquez S.L."/>
            <person name="Kruys A."/>
            <person name="Hutchinson M.I."/>
            <person name="Powell A.J."/>
            <person name="Barry K."/>
            <person name="Miller A.N."/>
            <person name="Grigoriev I.V."/>
            <person name="Debuchy R."/>
            <person name="Gladieux P."/>
            <person name="Thoren M.H."/>
            <person name="Johannesson H."/>
        </authorList>
    </citation>
    <scope>NUCLEOTIDE SEQUENCE</scope>
    <source>
        <strain evidence="2">CBS 532.94</strain>
    </source>
</reference>
<evidence type="ECO:0000256" key="1">
    <source>
        <dbReference type="SAM" id="MobiDB-lite"/>
    </source>
</evidence>